<accession>A0A6G0YQB0</accession>
<dbReference type="EMBL" id="VUJU01002897">
    <property type="protein sequence ID" value="KAF0759760.1"/>
    <property type="molecule type" value="Genomic_DNA"/>
</dbReference>
<organism evidence="1 2">
    <name type="scientific">Aphis craccivora</name>
    <name type="common">Cowpea aphid</name>
    <dbReference type="NCBI Taxonomy" id="307492"/>
    <lineage>
        <taxon>Eukaryota</taxon>
        <taxon>Metazoa</taxon>
        <taxon>Ecdysozoa</taxon>
        <taxon>Arthropoda</taxon>
        <taxon>Hexapoda</taxon>
        <taxon>Insecta</taxon>
        <taxon>Pterygota</taxon>
        <taxon>Neoptera</taxon>
        <taxon>Paraneoptera</taxon>
        <taxon>Hemiptera</taxon>
        <taxon>Sternorrhyncha</taxon>
        <taxon>Aphidomorpha</taxon>
        <taxon>Aphidoidea</taxon>
        <taxon>Aphididae</taxon>
        <taxon>Aphidini</taxon>
        <taxon>Aphis</taxon>
        <taxon>Aphis</taxon>
    </lineage>
</organism>
<gene>
    <name evidence="1" type="ORF">FWK35_00005742</name>
</gene>
<proteinExistence type="predicted"/>
<reference evidence="1 2" key="1">
    <citation type="submission" date="2019-08" db="EMBL/GenBank/DDBJ databases">
        <title>Whole genome of Aphis craccivora.</title>
        <authorList>
            <person name="Voronova N.V."/>
            <person name="Shulinski R.S."/>
            <person name="Bandarenka Y.V."/>
            <person name="Zhorov D.G."/>
            <person name="Warner D."/>
        </authorList>
    </citation>
    <scope>NUCLEOTIDE SEQUENCE [LARGE SCALE GENOMIC DNA]</scope>
    <source>
        <strain evidence="1">180601</strain>
        <tissue evidence="1">Whole Body</tissue>
    </source>
</reference>
<evidence type="ECO:0000313" key="2">
    <source>
        <dbReference type="Proteomes" id="UP000478052"/>
    </source>
</evidence>
<name>A0A6G0YQB0_APHCR</name>
<protein>
    <submittedName>
        <fullName evidence="1">Zinc finger BED domain-containing protein 1-like</fullName>
    </submittedName>
</protein>
<dbReference type="AlphaFoldDB" id="A0A6G0YQB0"/>
<dbReference type="Proteomes" id="UP000478052">
    <property type="component" value="Unassembled WGS sequence"/>
</dbReference>
<keyword evidence="2" id="KW-1185">Reference proteome</keyword>
<comment type="caution">
    <text evidence="1">The sequence shown here is derived from an EMBL/GenBank/DDBJ whole genome shotgun (WGS) entry which is preliminary data.</text>
</comment>
<evidence type="ECO:0000313" key="1">
    <source>
        <dbReference type="EMBL" id="KAF0759760.1"/>
    </source>
</evidence>
<sequence length="96" mass="11068">MCLMIKNILQHRVSIKNWFITSDEFKNMNDLVEVLELFQLVTETLGGEKLHTEKENESNLVKTIDTARNGRHYKVQIPQRQVGTISNATTAYDDTT</sequence>